<protein>
    <submittedName>
        <fullName evidence="2">Uncharacterized protein</fullName>
    </submittedName>
</protein>
<dbReference type="KEGG" id="spun:BFF78_00265"/>
<dbReference type="RefSeq" id="WP_069776394.1">
    <property type="nucleotide sequence ID" value="NZ_CP017248.1"/>
</dbReference>
<gene>
    <name evidence="2" type="ORF">BFF78_00265</name>
</gene>
<evidence type="ECO:0000256" key="1">
    <source>
        <dbReference type="SAM" id="MobiDB-lite"/>
    </source>
</evidence>
<feature type="region of interest" description="Disordered" evidence="1">
    <location>
        <begin position="107"/>
        <end position="138"/>
    </location>
</feature>
<reference evidence="3" key="1">
    <citation type="submission" date="2016-09" db="EMBL/GenBank/DDBJ databases">
        <title>Streptomyces puniciscabiei strain:TW1S1 Genome sequencing and assembly.</title>
        <authorList>
            <person name="Kim M.-K."/>
            <person name="Kim S.B."/>
        </authorList>
    </citation>
    <scope>NUCLEOTIDE SEQUENCE [LARGE SCALE GENOMIC DNA]</scope>
    <source>
        <strain evidence="3">TW1S1</strain>
    </source>
</reference>
<evidence type="ECO:0000313" key="2">
    <source>
        <dbReference type="EMBL" id="AOR29733.1"/>
    </source>
</evidence>
<keyword evidence="3" id="KW-1185">Reference proteome</keyword>
<sequence>MTVELRVSVDGGGQLEDLREWMGGLPGVAVRAVPRSPERNSQGTVWDFLSLVCATGGPLVAGVRALQMWIEARVTVVKVEVGDRRFTLTGTNARALLPQVVEAARALEAGATAPRDPGSGPAEPERRTPAAGASDEPA</sequence>
<dbReference type="AlphaFoldDB" id="A0A1D7Y2D4"/>
<dbReference type="EMBL" id="CP017248">
    <property type="protein sequence ID" value="AOR29733.1"/>
    <property type="molecule type" value="Genomic_DNA"/>
</dbReference>
<evidence type="ECO:0000313" key="3">
    <source>
        <dbReference type="Proteomes" id="UP000094960"/>
    </source>
</evidence>
<accession>A0A1D7Y2D4</accession>
<dbReference type="Proteomes" id="UP000094960">
    <property type="component" value="Chromosome"/>
</dbReference>
<organism evidence="2 3">
    <name type="scientific">Streptomyces fodineus</name>
    <dbReference type="NCBI Taxonomy" id="1904616"/>
    <lineage>
        <taxon>Bacteria</taxon>
        <taxon>Bacillati</taxon>
        <taxon>Actinomycetota</taxon>
        <taxon>Actinomycetes</taxon>
        <taxon>Kitasatosporales</taxon>
        <taxon>Streptomycetaceae</taxon>
        <taxon>Streptomyces</taxon>
    </lineage>
</organism>
<dbReference type="Pfam" id="PF19953">
    <property type="entry name" value="EACC1"/>
    <property type="match status" value="1"/>
</dbReference>
<proteinExistence type="predicted"/>
<name>A0A1D7Y2D4_9ACTN</name>
<dbReference type="InterPro" id="IPR045428">
    <property type="entry name" value="EACC1"/>
</dbReference>